<name>A0AAV7LQX0_PLEWA</name>
<keyword evidence="3" id="KW-1185">Reference proteome</keyword>
<proteinExistence type="predicted"/>
<reference evidence="2" key="1">
    <citation type="journal article" date="2022" name="bioRxiv">
        <title>Sequencing and chromosome-scale assembly of the giantPleurodeles waltlgenome.</title>
        <authorList>
            <person name="Brown T."/>
            <person name="Elewa A."/>
            <person name="Iarovenko S."/>
            <person name="Subramanian E."/>
            <person name="Araus A.J."/>
            <person name="Petzold A."/>
            <person name="Susuki M."/>
            <person name="Suzuki K.-i.T."/>
            <person name="Hayashi T."/>
            <person name="Toyoda A."/>
            <person name="Oliveira C."/>
            <person name="Osipova E."/>
            <person name="Leigh N.D."/>
            <person name="Simon A."/>
            <person name="Yun M.H."/>
        </authorList>
    </citation>
    <scope>NUCLEOTIDE SEQUENCE</scope>
    <source>
        <strain evidence="2">20211129_DDA</strain>
        <tissue evidence="2">Liver</tissue>
    </source>
</reference>
<sequence>MSATAGRSFYPQVTEVSFHSRNRSAVAIWTPGSAILLFLPVRGNKMAAALLRRRFKKGDVYSLFYELPSICGHLSGCSVTTDLNPHLEQEDISKVRRLRITIGGDFGLPSEERFRITIGGEISDYHRRRDSGLPSEERLRITIGGETPDYHRRRDSGLPSEERLRITIGGYPLCINFAGIPMDALVFYDYYDSMCLICQLKAPNTPKPEKQTPRNPINHRPAVHSTH</sequence>
<gene>
    <name evidence="2" type="ORF">NDU88_007043</name>
</gene>
<dbReference type="Proteomes" id="UP001066276">
    <property type="component" value="Chromosome 11"/>
</dbReference>
<evidence type="ECO:0000313" key="2">
    <source>
        <dbReference type="EMBL" id="KAJ1093957.1"/>
    </source>
</evidence>
<comment type="caution">
    <text evidence="2">The sequence shown here is derived from an EMBL/GenBank/DDBJ whole genome shotgun (WGS) entry which is preliminary data.</text>
</comment>
<feature type="region of interest" description="Disordered" evidence="1">
    <location>
        <begin position="204"/>
        <end position="227"/>
    </location>
</feature>
<dbReference type="AlphaFoldDB" id="A0AAV7LQX0"/>
<evidence type="ECO:0000256" key="1">
    <source>
        <dbReference type="SAM" id="MobiDB-lite"/>
    </source>
</evidence>
<accession>A0AAV7LQX0</accession>
<dbReference type="EMBL" id="JANPWB010000015">
    <property type="protein sequence ID" value="KAJ1093957.1"/>
    <property type="molecule type" value="Genomic_DNA"/>
</dbReference>
<protein>
    <submittedName>
        <fullName evidence="2">Uncharacterized protein</fullName>
    </submittedName>
</protein>
<organism evidence="2 3">
    <name type="scientific">Pleurodeles waltl</name>
    <name type="common">Iberian ribbed newt</name>
    <dbReference type="NCBI Taxonomy" id="8319"/>
    <lineage>
        <taxon>Eukaryota</taxon>
        <taxon>Metazoa</taxon>
        <taxon>Chordata</taxon>
        <taxon>Craniata</taxon>
        <taxon>Vertebrata</taxon>
        <taxon>Euteleostomi</taxon>
        <taxon>Amphibia</taxon>
        <taxon>Batrachia</taxon>
        <taxon>Caudata</taxon>
        <taxon>Salamandroidea</taxon>
        <taxon>Salamandridae</taxon>
        <taxon>Pleurodelinae</taxon>
        <taxon>Pleurodeles</taxon>
    </lineage>
</organism>
<evidence type="ECO:0000313" key="3">
    <source>
        <dbReference type="Proteomes" id="UP001066276"/>
    </source>
</evidence>